<accession>A0AAV1E3G0</accession>
<evidence type="ECO:0000256" key="7">
    <source>
        <dbReference type="ARBA" id="ARBA00023242"/>
    </source>
</evidence>
<feature type="domain" description="Calmodulin binding protein central" evidence="10">
    <location>
        <begin position="258"/>
        <end position="324"/>
    </location>
</feature>
<feature type="domain" description="Calmodulin binding protein C-terminal" evidence="11">
    <location>
        <begin position="329"/>
        <end position="389"/>
    </location>
</feature>
<keyword evidence="13" id="KW-1185">Reference proteome</keyword>
<reference evidence="12" key="1">
    <citation type="submission" date="2023-03" db="EMBL/GenBank/DDBJ databases">
        <authorList>
            <person name="Julca I."/>
        </authorList>
    </citation>
    <scope>NUCLEOTIDE SEQUENCE</scope>
</reference>
<dbReference type="GO" id="GO:0003700">
    <property type="term" value="F:DNA-binding transcription factor activity"/>
    <property type="evidence" value="ECO:0007669"/>
    <property type="project" value="TreeGrafter"/>
</dbReference>
<comment type="similarity">
    <text evidence="2">Belongs to the plant ACBP60 protein family.</text>
</comment>
<evidence type="ECO:0000259" key="10">
    <source>
        <dbReference type="Pfam" id="PF20451"/>
    </source>
</evidence>
<evidence type="ECO:0000256" key="2">
    <source>
        <dbReference type="ARBA" id="ARBA00007214"/>
    </source>
</evidence>
<dbReference type="GO" id="GO:0043565">
    <property type="term" value="F:sequence-specific DNA binding"/>
    <property type="evidence" value="ECO:0007669"/>
    <property type="project" value="TreeGrafter"/>
</dbReference>
<dbReference type="GO" id="GO:0080142">
    <property type="term" value="P:regulation of salicylic acid biosynthetic process"/>
    <property type="evidence" value="ECO:0007669"/>
    <property type="project" value="TreeGrafter"/>
</dbReference>
<keyword evidence="5" id="KW-0010">Activator</keyword>
<dbReference type="InterPro" id="IPR046830">
    <property type="entry name" value="Calmod_bind_M"/>
</dbReference>
<dbReference type="InterPro" id="IPR046829">
    <property type="entry name" value="Calmod_bind_C"/>
</dbReference>
<evidence type="ECO:0000256" key="3">
    <source>
        <dbReference type="ARBA" id="ARBA00023015"/>
    </source>
</evidence>
<dbReference type="PANTHER" id="PTHR31713:SF42">
    <property type="entry name" value="PROTEIN SAR DEFICIENT 1"/>
    <property type="match status" value="1"/>
</dbReference>
<evidence type="ECO:0000256" key="6">
    <source>
        <dbReference type="ARBA" id="ARBA00023163"/>
    </source>
</evidence>
<feature type="domain" description="Calmodulin binding protein-like N-terminal" evidence="9">
    <location>
        <begin position="93"/>
        <end position="246"/>
    </location>
</feature>
<keyword evidence="7" id="KW-0539">Nucleus</keyword>
<dbReference type="InterPro" id="IPR046831">
    <property type="entry name" value="Calmodulin_bind_N"/>
</dbReference>
<comment type="subcellular location">
    <subcellularLocation>
        <location evidence="1">Nucleus</location>
    </subcellularLocation>
</comment>
<dbReference type="EMBL" id="OX459124">
    <property type="protein sequence ID" value="CAI9113534.1"/>
    <property type="molecule type" value="Genomic_DNA"/>
</dbReference>
<evidence type="ECO:0000259" key="9">
    <source>
        <dbReference type="Pfam" id="PF07887"/>
    </source>
</evidence>
<dbReference type="Proteomes" id="UP001161247">
    <property type="component" value="Chromosome 7"/>
</dbReference>
<proteinExistence type="inferred from homology"/>
<keyword evidence="3" id="KW-0805">Transcription regulation</keyword>
<evidence type="ECO:0000256" key="4">
    <source>
        <dbReference type="ARBA" id="ARBA00023125"/>
    </source>
</evidence>
<evidence type="ECO:0000256" key="1">
    <source>
        <dbReference type="ARBA" id="ARBA00004123"/>
    </source>
</evidence>
<evidence type="ECO:0000256" key="5">
    <source>
        <dbReference type="ARBA" id="ARBA00023159"/>
    </source>
</evidence>
<sequence>MAAKRLFDDSDNDPDLPANNQQKRVKTTKLSVASVIKEVRTVNFLENLSSMLEPMIRRVVHEEVEDGLRRNLRSLTRASSLRIQNAIDEQPSLQLVFNQKLPKTIFTGTKILDLDNKQLQIFLVDTTTSCQTSLPYPIKIEIVVLDGDFPPGGDLERWDSREFDRNVVRERAGKRPLLAGELFVTMRDGWCSFGEIEFTDNSSWIRSRRFRLGARVVQGSSSSSGGGDAQVRIRPAMTEAFVVKDHRGELYKKHYPPALHDEVWRLEKIGKDGAFHRKLLAQGINTVQDFLKLSVVDPHRLKKILGIGMSEKMWDVTLKHAWTCEKGTKVYISRGPDFEIVLNPVCQVIKAVINGQAVYATRDLNMMVKMYIQKLVKEAYEKWSTLVEVDDGQVNETALLLMGDQFVGQNTIHQGALITDGSAAIHPNPNSTNSNDQQVEYNNDEWDINCNYLCNTPIEPTGRYFPESSPDDAMRLRDAETLFNEGMEMARCGELARCFKLLLNKEVPGGGGGDGTLLSELKETLLDQQVRTSGDTLRL</sequence>
<dbReference type="GO" id="GO:0005516">
    <property type="term" value="F:calmodulin binding"/>
    <property type="evidence" value="ECO:0007669"/>
    <property type="project" value="InterPro"/>
</dbReference>
<organism evidence="12 13">
    <name type="scientific">Oldenlandia corymbosa var. corymbosa</name>
    <dbReference type="NCBI Taxonomy" id="529605"/>
    <lineage>
        <taxon>Eukaryota</taxon>
        <taxon>Viridiplantae</taxon>
        <taxon>Streptophyta</taxon>
        <taxon>Embryophyta</taxon>
        <taxon>Tracheophyta</taxon>
        <taxon>Spermatophyta</taxon>
        <taxon>Magnoliopsida</taxon>
        <taxon>eudicotyledons</taxon>
        <taxon>Gunneridae</taxon>
        <taxon>Pentapetalae</taxon>
        <taxon>asterids</taxon>
        <taxon>lamiids</taxon>
        <taxon>Gentianales</taxon>
        <taxon>Rubiaceae</taxon>
        <taxon>Rubioideae</taxon>
        <taxon>Spermacoceae</taxon>
        <taxon>Hedyotis-Oldenlandia complex</taxon>
        <taxon>Oldenlandia</taxon>
    </lineage>
</organism>
<dbReference type="GO" id="GO:0005634">
    <property type="term" value="C:nucleus"/>
    <property type="evidence" value="ECO:0007669"/>
    <property type="project" value="UniProtKB-SubCell"/>
</dbReference>
<gene>
    <name evidence="12" type="ORF">OLC1_LOCUS20523</name>
</gene>
<protein>
    <submittedName>
        <fullName evidence="12">OLC1v1014148C1</fullName>
    </submittedName>
</protein>
<dbReference type="Pfam" id="PF20452">
    <property type="entry name" value="Calmod_bind_C"/>
    <property type="match status" value="1"/>
</dbReference>
<feature type="region of interest" description="Disordered" evidence="8">
    <location>
        <begin position="1"/>
        <end position="24"/>
    </location>
</feature>
<keyword evidence="6" id="KW-0804">Transcription</keyword>
<evidence type="ECO:0000313" key="13">
    <source>
        <dbReference type="Proteomes" id="UP001161247"/>
    </source>
</evidence>
<dbReference type="AlphaFoldDB" id="A0AAV1E3G0"/>
<dbReference type="Pfam" id="PF07887">
    <property type="entry name" value="Calmodulin_bind"/>
    <property type="match status" value="1"/>
</dbReference>
<keyword evidence="4" id="KW-0238">DNA-binding</keyword>
<dbReference type="Pfam" id="PF20451">
    <property type="entry name" value="Calmod_bind_M"/>
    <property type="match status" value="1"/>
</dbReference>
<evidence type="ECO:0000259" key="11">
    <source>
        <dbReference type="Pfam" id="PF20452"/>
    </source>
</evidence>
<name>A0AAV1E3G0_OLDCO</name>
<evidence type="ECO:0000313" key="12">
    <source>
        <dbReference type="EMBL" id="CAI9113534.1"/>
    </source>
</evidence>
<dbReference type="PANTHER" id="PTHR31713">
    <property type="entry name" value="OS02G0177800 PROTEIN"/>
    <property type="match status" value="1"/>
</dbReference>
<evidence type="ECO:0000256" key="8">
    <source>
        <dbReference type="SAM" id="MobiDB-lite"/>
    </source>
</evidence>
<dbReference type="InterPro" id="IPR012416">
    <property type="entry name" value="CBP60"/>
</dbReference>